<dbReference type="Proteomes" id="UP001151752">
    <property type="component" value="Chromosome 2"/>
</dbReference>
<reference evidence="2" key="2">
    <citation type="journal article" date="2023" name="Int. J. Mol. Sci.">
        <title>De Novo Assembly and Annotation of 11 Diverse Shrub Willow (Salix) Genomes Reveals Novel Gene Organization in Sex-Linked Regions.</title>
        <authorList>
            <person name="Hyden B."/>
            <person name="Feng K."/>
            <person name="Yates T.B."/>
            <person name="Jawdy S."/>
            <person name="Cereghino C."/>
            <person name="Smart L.B."/>
            <person name="Muchero W."/>
        </authorList>
    </citation>
    <scope>NUCLEOTIDE SEQUENCE</scope>
    <source>
        <tissue evidence="2">Shoot tip</tissue>
    </source>
</reference>
<evidence type="ECO:0000313" key="2">
    <source>
        <dbReference type="EMBL" id="KAJ6710554.1"/>
    </source>
</evidence>
<feature type="transmembrane region" description="Helical" evidence="1">
    <location>
        <begin position="214"/>
        <end position="240"/>
    </location>
</feature>
<dbReference type="AlphaFoldDB" id="A0A9Q0TF82"/>
<evidence type="ECO:0000313" key="3">
    <source>
        <dbReference type="Proteomes" id="UP001151752"/>
    </source>
</evidence>
<accession>A0A9Q0TF82</accession>
<keyword evidence="1" id="KW-1133">Transmembrane helix</keyword>
<gene>
    <name evidence="2" type="ORF">OIU74_011427</name>
</gene>
<keyword evidence="1" id="KW-0812">Transmembrane</keyword>
<reference evidence="2" key="1">
    <citation type="submission" date="2022-11" db="EMBL/GenBank/DDBJ databases">
        <authorList>
            <person name="Hyden B.L."/>
            <person name="Feng K."/>
            <person name="Yates T."/>
            <person name="Jawdy S."/>
            <person name="Smart L.B."/>
            <person name="Muchero W."/>
        </authorList>
    </citation>
    <scope>NUCLEOTIDE SEQUENCE</scope>
    <source>
        <tissue evidence="2">Shoot tip</tissue>
    </source>
</reference>
<evidence type="ECO:0000256" key="1">
    <source>
        <dbReference type="SAM" id="Phobius"/>
    </source>
</evidence>
<dbReference type="EMBL" id="JAPFFM010000015">
    <property type="protein sequence ID" value="KAJ6710554.1"/>
    <property type="molecule type" value="Genomic_DNA"/>
</dbReference>
<sequence>MMKMDTDCQVLVTTVGGDQQQSLMNWLGLSLTSQKLDALIPQEGLDEVRYKLQMYRSGDFWVPTGGIKKEEMDVPPVITILLGFSYGKIGDALLEELSSWMSDGVRHNQLCLRSGDDVLLEDDSETADLRSSSKFVQRTVDFSMVVVDMAEGSDSKPLEAARELFHSPALRNCKHGFLAEESDPATASAVTDAVYRALLISDRRHFPQKKLQDWAAFLFSGLVCLMGVLFSFLVICSQTWTEG</sequence>
<proteinExistence type="predicted"/>
<name>A0A9Q0TF82_9ROSI</name>
<keyword evidence="1" id="KW-0472">Membrane</keyword>
<comment type="caution">
    <text evidence="2">The sequence shown here is derived from an EMBL/GenBank/DDBJ whole genome shotgun (WGS) entry which is preliminary data.</text>
</comment>
<keyword evidence="3" id="KW-1185">Reference proteome</keyword>
<protein>
    <submittedName>
        <fullName evidence="2">INTERFERON-INDUCED PROTEIN 44</fullName>
    </submittedName>
</protein>
<organism evidence="2 3">
    <name type="scientific">Salix koriyanagi</name>
    <dbReference type="NCBI Taxonomy" id="2511006"/>
    <lineage>
        <taxon>Eukaryota</taxon>
        <taxon>Viridiplantae</taxon>
        <taxon>Streptophyta</taxon>
        <taxon>Embryophyta</taxon>
        <taxon>Tracheophyta</taxon>
        <taxon>Spermatophyta</taxon>
        <taxon>Magnoliopsida</taxon>
        <taxon>eudicotyledons</taxon>
        <taxon>Gunneridae</taxon>
        <taxon>Pentapetalae</taxon>
        <taxon>rosids</taxon>
        <taxon>fabids</taxon>
        <taxon>Malpighiales</taxon>
        <taxon>Salicaceae</taxon>
        <taxon>Saliceae</taxon>
        <taxon>Salix</taxon>
    </lineage>
</organism>